<name>A0ABR2VHM5_9PEZI</name>
<proteinExistence type="predicted"/>
<sequence length="450" mass="50961">MESPLIEKYIHSLEKTLIQVTGLLPERDTEAPEARQVIMLLQCAIKEFNEAREAFKIVSKQLGAQKKKFTEREQQYKDGRRMMQSQEKNHVDCIAKSDKLSENIMALAEKILPKQHEGLMAVIQNVKNLEPAPMRNQLGAMETCVVGLGPLEAGRTMDDVAHTKTLAEQIQTALKLTVEPVRTDIHHQIQTVETLVEHVRSRLDELTSQKESVWQATKDKQDRQAEEYQGRLQECQGENHRLKIKLEQERHRSGEELGSLQGRIALLESNVSSAEKDIRQERHQLDYLKRFEEERAVIAGRKLSTLGNKLRQFFPSHINDTNTNPDIVHEALAEPPTEWELTVSHGSRQLASIESIDDIILLLCLLDINYALSITMSQPIYSLGVVLSVESFIILHQICMPHELRAILLLRLHCSISSPAFLGRLAGHAMCNGIVSVRQTDFCPCRAAGD</sequence>
<gene>
    <name evidence="2" type="ORF">SUNI508_12803</name>
</gene>
<evidence type="ECO:0000313" key="2">
    <source>
        <dbReference type="EMBL" id="KAK9425910.1"/>
    </source>
</evidence>
<keyword evidence="1" id="KW-0175">Coiled coil</keyword>
<accession>A0ABR2VHM5</accession>
<comment type="caution">
    <text evidence="2">The sequence shown here is derived from an EMBL/GenBank/DDBJ whole genome shotgun (WGS) entry which is preliminary data.</text>
</comment>
<evidence type="ECO:0000313" key="3">
    <source>
        <dbReference type="Proteomes" id="UP001408356"/>
    </source>
</evidence>
<protein>
    <submittedName>
        <fullName evidence="2">Uncharacterized protein</fullName>
    </submittedName>
</protein>
<feature type="coiled-coil region" evidence="1">
    <location>
        <begin position="189"/>
        <end position="284"/>
    </location>
</feature>
<organism evidence="2 3">
    <name type="scientific">Seiridium unicorne</name>
    <dbReference type="NCBI Taxonomy" id="138068"/>
    <lineage>
        <taxon>Eukaryota</taxon>
        <taxon>Fungi</taxon>
        <taxon>Dikarya</taxon>
        <taxon>Ascomycota</taxon>
        <taxon>Pezizomycotina</taxon>
        <taxon>Sordariomycetes</taxon>
        <taxon>Xylariomycetidae</taxon>
        <taxon>Amphisphaeriales</taxon>
        <taxon>Sporocadaceae</taxon>
        <taxon>Seiridium</taxon>
    </lineage>
</organism>
<keyword evidence="3" id="KW-1185">Reference proteome</keyword>
<reference evidence="2 3" key="1">
    <citation type="journal article" date="2024" name="J. Plant Pathol.">
        <title>Sequence and assembly of the genome of Seiridium unicorne, isolate CBS 538.82, causal agent of cypress canker disease.</title>
        <authorList>
            <person name="Scali E."/>
            <person name="Rocca G.D."/>
            <person name="Danti R."/>
            <person name="Garbelotto M."/>
            <person name="Barberini S."/>
            <person name="Baroncelli R."/>
            <person name="Emiliani G."/>
        </authorList>
    </citation>
    <scope>NUCLEOTIDE SEQUENCE [LARGE SCALE GENOMIC DNA]</scope>
    <source>
        <strain evidence="2 3">BM-138-508</strain>
    </source>
</reference>
<dbReference type="Proteomes" id="UP001408356">
    <property type="component" value="Unassembled WGS sequence"/>
</dbReference>
<dbReference type="EMBL" id="JARVKF010000010">
    <property type="protein sequence ID" value="KAK9425910.1"/>
    <property type="molecule type" value="Genomic_DNA"/>
</dbReference>
<evidence type="ECO:0000256" key="1">
    <source>
        <dbReference type="SAM" id="Coils"/>
    </source>
</evidence>